<evidence type="ECO:0000256" key="5">
    <source>
        <dbReference type="ARBA" id="ARBA00031831"/>
    </source>
</evidence>
<keyword evidence="9" id="KW-1185">Reference proteome</keyword>
<dbReference type="EMBL" id="JAHLZN010000002">
    <property type="protein sequence ID" value="MBU6112696.1"/>
    <property type="molecule type" value="Genomic_DNA"/>
</dbReference>
<evidence type="ECO:0000259" key="7">
    <source>
        <dbReference type="Pfam" id="PF03358"/>
    </source>
</evidence>
<reference evidence="8 9" key="1">
    <citation type="submission" date="2021-06" db="EMBL/GenBank/DDBJ databases">
        <title>Staphylococcus lentus K169 genome sequencing.</title>
        <authorList>
            <person name="Sundareshan S."/>
            <person name="Akhila D.S."/>
            <person name="Prachi D."/>
            <person name="Sivakumar R."/>
            <person name="Rajendhran J."/>
            <person name="Isloor S."/>
            <person name="Hegde N.R."/>
        </authorList>
    </citation>
    <scope>NUCLEOTIDE SEQUENCE [LARGE SCALE GENOMIC DNA]</scope>
    <source>
        <strain evidence="8 9">K169</strain>
    </source>
</reference>
<feature type="domain" description="NADPH-dependent FMN reductase-like" evidence="7">
    <location>
        <begin position="1"/>
        <end position="140"/>
    </location>
</feature>
<evidence type="ECO:0000256" key="4">
    <source>
        <dbReference type="ARBA" id="ARBA00022643"/>
    </source>
</evidence>
<sequence>MKVLLIVGSAKQYSHTHALAQFVRGNLEEQEAEVTLFDLYDKPVPFLDVSGRHLNDERIKANVNELRELAEEADAIIIGTPNYHGSYSGVVKNALDHLTMDEFKMKPVGLICNSGGMRSTEPLSHLRIIMRNLLGIAVPVQISTQDADYGKTEDGTYYVDVDDIKLRVKLFTEQIIKLIQNNPWVETEEEEVNL</sequence>
<proteinExistence type="inferred from homology"/>
<dbReference type="InterPro" id="IPR050712">
    <property type="entry name" value="NAD(P)H-dep_reductase"/>
</dbReference>
<dbReference type="RefSeq" id="WP_064204237.1">
    <property type="nucleotide sequence ID" value="NZ_CABIVY010000001.1"/>
</dbReference>
<evidence type="ECO:0000256" key="2">
    <source>
        <dbReference type="ARBA" id="ARBA00011881"/>
    </source>
</evidence>
<evidence type="ECO:0000313" key="8">
    <source>
        <dbReference type="EMBL" id="MBU6112696.1"/>
    </source>
</evidence>
<name>A0ABS6GUC0_MAMLE</name>
<keyword evidence="4" id="KW-0285">Flavoprotein</keyword>
<comment type="similarity">
    <text evidence="1">Belongs to the azoreductase type 2 family.</text>
</comment>
<dbReference type="Pfam" id="PF03358">
    <property type="entry name" value="FMN_red"/>
    <property type="match status" value="1"/>
</dbReference>
<protein>
    <recommendedName>
        <fullName evidence="3">FMN-dependent NADPH-azoreductase</fullName>
    </recommendedName>
    <alternativeName>
        <fullName evidence="6">NADPH-dependent flavo-azoreductase</fullName>
    </alternativeName>
    <alternativeName>
        <fullName evidence="5">NADPH-flavin azoreductase</fullName>
    </alternativeName>
</protein>
<keyword evidence="4" id="KW-0288">FMN</keyword>
<evidence type="ECO:0000256" key="3">
    <source>
        <dbReference type="ARBA" id="ARBA00016393"/>
    </source>
</evidence>
<evidence type="ECO:0000256" key="1">
    <source>
        <dbReference type="ARBA" id="ARBA00009428"/>
    </source>
</evidence>
<comment type="caution">
    <text evidence="8">The sequence shown here is derived from an EMBL/GenBank/DDBJ whole genome shotgun (WGS) entry which is preliminary data.</text>
</comment>
<dbReference type="InterPro" id="IPR029039">
    <property type="entry name" value="Flavoprotein-like_sf"/>
</dbReference>
<evidence type="ECO:0000313" key="9">
    <source>
        <dbReference type="Proteomes" id="UP000770161"/>
    </source>
</evidence>
<dbReference type="PANTHER" id="PTHR30543">
    <property type="entry name" value="CHROMATE REDUCTASE"/>
    <property type="match status" value="1"/>
</dbReference>
<dbReference type="SUPFAM" id="SSF52218">
    <property type="entry name" value="Flavoproteins"/>
    <property type="match status" value="1"/>
</dbReference>
<evidence type="ECO:0000256" key="6">
    <source>
        <dbReference type="ARBA" id="ARBA00032807"/>
    </source>
</evidence>
<gene>
    <name evidence="8" type="ORF">KQ656_01940</name>
</gene>
<dbReference type="GeneID" id="99677843"/>
<comment type="subunit">
    <text evidence="2">Homotetramer.</text>
</comment>
<dbReference type="Proteomes" id="UP000770161">
    <property type="component" value="Unassembled WGS sequence"/>
</dbReference>
<organism evidence="8 9">
    <name type="scientific">Mammaliicoccus lentus</name>
    <name type="common">Staphylococcus lentus</name>
    <dbReference type="NCBI Taxonomy" id="42858"/>
    <lineage>
        <taxon>Bacteria</taxon>
        <taxon>Bacillati</taxon>
        <taxon>Bacillota</taxon>
        <taxon>Bacilli</taxon>
        <taxon>Bacillales</taxon>
        <taxon>Staphylococcaceae</taxon>
        <taxon>Mammaliicoccus</taxon>
    </lineage>
</organism>
<dbReference type="PANTHER" id="PTHR30543:SF21">
    <property type="entry name" value="NAD(P)H-DEPENDENT FMN REDUCTASE LOT6"/>
    <property type="match status" value="1"/>
</dbReference>
<accession>A0ABS6GUC0</accession>
<dbReference type="Gene3D" id="3.40.50.360">
    <property type="match status" value="1"/>
</dbReference>
<dbReference type="InterPro" id="IPR005025">
    <property type="entry name" value="FMN_Rdtase-like_dom"/>
</dbReference>